<dbReference type="eggNOG" id="COG2304">
    <property type="taxonomic scope" value="Bacteria"/>
</dbReference>
<dbReference type="KEGG" id="mpg:Theba_2472"/>
<feature type="transmembrane region" description="Helical" evidence="1">
    <location>
        <begin position="56"/>
        <end position="75"/>
    </location>
</feature>
<keyword evidence="1" id="KW-1133">Transmembrane helix</keyword>
<dbReference type="Proteomes" id="UP000002881">
    <property type="component" value="Chromosome"/>
</dbReference>
<evidence type="ECO:0000313" key="3">
    <source>
        <dbReference type="Proteomes" id="UP000002881"/>
    </source>
</evidence>
<reference evidence="2 3" key="1">
    <citation type="journal article" date="2012" name="Genome Biol. Evol.">
        <title>Genome Sequence of the Mesophilic Thermotogales Bacterium Mesotoga prima MesG1.Ag.4.2 Reveals the Largest Thermotogales Genome To Date.</title>
        <authorList>
            <person name="Zhaxybayeva O."/>
            <person name="Swithers K.S."/>
            <person name="Foght J."/>
            <person name="Green A.G."/>
            <person name="Bruce D."/>
            <person name="Detter C."/>
            <person name="Han S."/>
            <person name="Teshima H."/>
            <person name="Han J."/>
            <person name="Woyke T."/>
            <person name="Pitluck S."/>
            <person name="Nolan M."/>
            <person name="Ivanova N."/>
            <person name="Pati A."/>
            <person name="Land M.L."/>
            <person name="Dlutek M."/>
            <person name="Doolittle W.F."/>
            <person name="Noll K.M."/>
            <person name="Nesbo C.L."/>
        </authorList>
    </citation>
    <scope>NUCLEOTIDE SEQUENCE [LARGE SCALE GENOMIC DNA]</scope>
    <source>
        <strain evidence="3">mesG1.Ag.4.2</strain>
    </source>
</reference>
<keyword evidence="1" id="KW-0472">Membrane</keyword>
<name>I2F830_9BACT</name>
<protein>
    <submittedName>
        <fullName evidence="2">Uncharacterized protein</fullName>
    </submittedName>
</protein>
<keyword evidence="1" id="KW-0812">Transmembrane</keyword>
<gene>
    <name evidence="2" type="ORF">Theba_2472</name>
</gene>
<sequence length="76" mass="8479">MQLRKLSRQRFVEVPHSVIPDLIRDLVLILSEDGGALTDNAVFISHQRVFALKRSAVLLFAIWNGLLATALLRTGP</sequence>
<organism evidence="2 3">
    <name type="scientific">Mesotoga prima MesG1.Ag.4.2</name>
    <dbReference type="NCBI Taxonomy" id="660470"/>
    <lineage>
        <taxon>Bacteria</taxon>
        <taxon>Thermotogati</taxon>
        <taxon>Thermotogota</taxon>
        <taxon>Thermotogae</taxon>
        <taxon>Kosmotogales</taxon>
        <taxon>Kosmotogaceae</taxon>
        <taxon>Mesotoga</taxon>
    </lineage>
</organism>
<keyword evidence="3" id="KW-1185">Reference proteome</keyword>
<dbReference type="HOGENOM" id="CLU_2650250_0_0_0"/>
<proteinExistence type="predicted"/>
<evidence type="ECO:0000256" key="1">
    <source>
        <dbReference type="SAM" id="Phobius"/>
    </source>
</evidence>
<dbReference type="AlphaFoldDB" id="I2F830"/>
<accession>I2F830</accession>
<dbReference type="EMBL" id="CP003532">
    <property type="protein sequence ID" value="AFK08083.1"/>
    <property type="molecule type" value="Genomic_DNA"/>
</dbReference>
<evidence type="ECO:0000313" key="2">
    <source>
        <dbReference type="EMBL" id="AFK08083.1"/>
    </source>
</evidence>